<keyword evidence="2" id="KW-1185">Reference proteome</keyword>
<dbReference type="Gene3D" id="1.10.10.10">
    <property type="entry name" value="Winged helix-like DNA-binding domain superfamily/Winged helix DNA-binding domain"/>
    <property type="match status" value="1"/>
</dbReference>
<sequence>MPVEYTDELNARAVEIVMDVQVDSDTAIGTITRIASDLGLNNELPRTWVCKYKDLGKTGLTESADLEASVGFLRGGASVAIR</sequence>
<evidence type="ECO:0000313" key="1">
    <source>
        <dbReference type="EMBL" id="MCJ7859288.1"/>
    </source>
</evidence>
<dbReference type="EMBL" id="JALIEA010000017">
    <property type="protein sequence ID" value="MCJ7859288.1"/>
    <property type="molecule type" value="Genomic_DNA"/>
</dbReference>
<comment type="caution">
    <text evidence="1">The sequence shown here is derived from an EMBL/GenBank/DDBJ whole genome shotgun (WGS) entry which is preliminary data.</text>
</comment>
<dbReference type="AlphaFoldDB" id="A0A9X2AZZ1"/>
<dbReference type="InterPro" id="IPR036388">
    <property type="entry name" value="WH-like_DNA-bd_sf"/>
</dbReference>
<evidence type="ECO:0000313" key="2">
    <source>
        <dbReference type="Proteomes" id="UP001139207"/>
    </source>
</evidence>
<organism evidence="1 2">
    <name type="scientific">Corynebacterium kalidii</name>
    <dbReference type="NCBI Taxonomy" id="2931982"/>
    <lineage>
        <taxon>Bacteria</taxon>
        <taxon>Bacillati</taxon>
        <taxon>Actinomycetota</taxon>
        <taxon>Actinomycetes</taxon>
        <taxon>Mycobacteriales</taxon>
        <taxon>Corynebacteriaceae</taxon>
        <taxon>Corynebacterium</taxon>
    </lineage>
</organism>
<dbReference type="RefSeq" id="WP_244805017.1">
    <property type="nucleotide sequence ID" value="NZ_JALIEA010000017.1"/>
</dbReference>
<name>A0A9X2AZZ1_9CORY</name>
<accession>A0A9X2AZZ1</accession>
<dbReference type="Proteomes" id="UP001139207">
    <property type="component" value="Unassembled WGS sequence"/>
</dbReference>
<evidence type="ECO:0008006" key="3">
    <source>
        <dbReference type="Google" id="ProtNLM"/>
    </source>
</evidence>
<proteinExistence type="predicted"/>
<gene>
    <name evidence="1" type="ORF">MUN33_11290</name>
</gene>
<reference evidence="1" key="1">
    <citation type="submission" date="2022-04" db="EMBL/GenBank/DDBJ databases">
        <title>Corynebacterium kalidii LD5P10.</title>
        <authorList>
            <person name="Sun J.Q."/>
        </authorList>
    </citation>
    <scope>NUCLEOTIDE SEQUENCE</scope>
    <source>
        <strain evidence="1">LD5P10</strain>
    </source>
</reference>
<protein>
    <recommendedName>
        <fullName evidence="3">Transposase</fullName>
    </recommendedName>
</protein>